<dbReference type="Proteomes" id="UP001595476">
    <property type="component" value="Unassembled WGS sequence"/>
</dbReference>
<dbReference type="PANTHER" id="PTHR40547:SF1">
    <property type="entry name" value="SLL0298 PROTEIN"/>
    <property type="match status" value="1"/>
</dbReference>
<name>A0ABV7HJ69_9GAMM</name>
<dbReference type="EMBL" id="JBHRSZ010000004">
    <property type="protein sequence ID" value="MFC3151571.1"/>
    <property type="molecule type" value="Genomic_DNA"/>
</dbReference>
<dbReference type="RefSeq" id="WP_386720583.1">
    <property type="nucleotide sequence ID" value="NZ_JBHRSZ010000004.1"/>
</dbReference>
<protein>
    <submittedName>
        <fullName evidence="3">DUF2062 domain-containing protein</fullName>
    </submittedName>
</protein>
<gene>
    <name evidence="3" type="ORF">ACFOEK_11080</name>
</gene>
<evidence type="ECO:0000259" key="2">
    <source>
        <dbReference type="Pfam" id="PF09835"/>
    </source>
</evidence>
<feature type="transmembrane region" description="Helical" evidence="1">
    <location>
        <begin position="131"/>
        <end position="154"/>
    </location>
</feature>
<dbReference type="InterPro" id="IPR018639">
    <property type="entry name" value="DUF2062"/>
</dbReference>
<proteinExistence type="predicted"/>
<dbReference type="Pfam" id="PF09835">
    <property type="entry name" value="DUF2062"/>
    <property type="match status" value="1"/>
</dbReference>
<dbReference type="PANTHER" id="PTHR40547">
    <property type="entry name" value="SLL0298 PROTEIN"/>
    <property type="match status" value="1"/>
</dbReference>
<accession>A0ABV7HJ69</accession>
<feature type="domain" description="DUF2062" evidence="2">
    <location>
        <begin position="23"/>
        <end position="163"/>
    </location>
</feature>
<keyword evidence="4" id="KW-1185">Reference proteome</keyword>
<evidence type="ECO:0000256" key="1">
    <source>
        <dbReference type="SAM" id="Phobius"/>
    </source>
</evidence>
<evidence type="ECO:0000313" key="4">
    <source>
        <dbReference type="Proteomes" id="UP001595476"/>
    </source>
</evidence>
<feature type="transmembrane region" description="Helical" evidence="1">
    <location>
        <begin position="64"/>
        <end position="84"/>
    </location>
</feature>
<sequence>MAIKDLKFKIPSREEILAINSLKFMHGLIHEPNLWHFNRRSVSRAALIGLFWCMIPMPFQMVPAAFLAFYLTANIPLSLALVWISNPITMPPMFYATYKFGAWLLGTEPVDSFEFTTEWLANGLAVVWKPLYFGSTVTGLILAITGYIGVQIIWRYRVIKKWKARAEKRNNKKN</sequence>
<keyword evidence="1" id="KW-0812">Transmembrane</keyword>
<comment type="caution">
    <text evidence="3">The sequence shown here is derived from an EMBL/GenBank/DDBJ whole genome shotgun (WGS) entry which is preliminary data.</text>
</comment>
<organism evidence="3 4">
    <name type="scientific">Litoribrevibacter euphylliae</name>
    <dbReference type="NCBI Taxonomy" id="1834034"/>
    <lineage>
        <taxon>Bacteria</taxon>
        <taxon>Pseudomonadati</taxon>
        <taxon>Pseudomonadota</taxon>
        <taxon>Gammaproteobacteria</taxon>
        <taxon>Oceanospirillales</taxon>
        <taxon>Oceanospirillaceae</taxon>
        <taxon>Litoribrevibacter</taxon>
    </lineage>
</organism>
<keyword evidence="1" id="KW-1133">Transmembrane helix</keyword>
<evidence type="ECO:0000313" key="3">
    <source>
        <dbReference type="EMBL" id="MFC3151571.1"/>
    </source>
</evidence>
<reference evidence="4" key="1">
    <citation type="journal article" date="2019" name="Int. J. Syst. Evol. Microbiol.">
        <title>The Global Catalogue of Microorganisms (GCM) 10K type strain sequencing project: providing services to taxonomists for standard genome sequencing and annotation.</title>
        <authorList>
            <consortium name="The Broad Institute Genomics Platform"/>
            <consortium name="The Broad Institute Genome Sequencing Center for Infectious Disease"/>
            <person name="Wu L."/>
            <person name="Ma J."/>
        </authorList>
    </citation>
    <scope>NUCLEOTIDE SEQUENCE [LARGE SCALE GENOMIC DNA]</scope>
    <source>
        <strain evidence="4">KCTC 52438</strain>
    </source>
</reference>
<keyword evidence="1" id="KW-0472">Membrane</keyword>